<feature type="binding site" evidence="4">
    <location>
        <position position="166"/>
    </location>
    <ligand>
        <name>Mg(2+)</name>
        <dbReference type="ChEBI" id="CHEBI:18420"/>
    </ligand>
</feature>
<keyword evidence="4" id="KW-0479">Metal-binding</keyword>
<dbReference type="SMART" id="SM00098">
    <property type="entry name" value="alkPPc"/>
    <property type="match status" value="1"/>
</dbReference>
<feature type="binding site" evidence="4">
    <location>
        <position position="474"/>
    </location>
    <ligand>
        <name>Zn(2+)</name>
        <dbReference type="ChEBI" id="CHEBI:29105"/>
        <label>2</label>
    </ligand>
</feature>
<dbReference type="SUPFAM" id="SSF53649">
    <property type="entry name" value="Alkaline phosphatase-like"/>
    <property type="match status" value="1"/>
</dbReference>
<evidence type="ECO:0000256" key="2">
    <source>
        <dbReference type="ARBA" id="ARBA00022553"/>
    </source>
</evidence>
<feature type="signal peptide" evidence="6">
    <location>
        <begin position="1"/>
        <end position="16"/>
    </location>
</feature>
<dbReference type="OrthoDB" id="7392499at2759"/>
<feature type="chain" id="PRO_5003095332" description="alkaline phosphatase" evidence="6">
    <location>
        <begin position="17"/>
        <end position="511"/>
    </location>
</feature>
<dbReference type="EMBL" id="FN648375">
    <property type="protein sequence ID" value="CBJ48344.1"/>
    <property type="molecule type" value="Genomic_DNA"/>
</dbReference>
<evidence type="ECO:0000313" key="7">
    <source>
        <dbReference type="EMBL" id="CBJ48344.1"/>
    </source>
</evidence>
<dbReference type="InterPro" id="IPR017850">
    <property type="entry name" value="Alkaline_phosphatase_core_sf"/>
</dbReference>
<dbReference type="EMBL" id="FN649727">
    <property type="protein sequence ID" value="CBJ48344.1"/>
    <property type="molecule type" value="Genomic_DNA"/>
</dbReference>
<feature type="binding site" evidence="4">
    <location>
        <position position="55"/>
    </location>
    <ligand>
        <name>Zn(2+)</name>
        <dbReference type="ChEBI" id="CHEBI:29105"/>
        <label>2</label>
    </ligand>
</feature>
<dbReference type="STRING" id="2880.D7FQ12"/>
<feature type="binding site" evidence="4">
    <location>
        <position position="327"/>
    </location>
    <ligand>
        <name>Zn(2+)</name>
        <dbReference type="ChEBI" id="CHEBI:29105"/>
        <label>2</label>
    </ligand>
</feature>
<feature type="active site" description="Phosphoserine intermediate" evidence="3">
    <location>
        <position position="105"/>
    </location>
</feature>
<dbReference type="CDD" id="cd16012">
    <property type="entry name" value="ALP"/>
    <property type="match status" value="1"/>
</dbReference>
<dbReference type="OMA" id="EYDYDRT"/>
<dbReference type="InterPro" id="IPR001952">
    <property type="entry name" value="Alkaline_phosphatase"/>
</dbReference>
<feature type="binding site" evidence="4">
    <location>
        <position position="331"/>
    </location>
    <ligand>
        <name>Zn(2+)</name>
        <dbReference type="ChEBI" id="CHEBI:29105"/>
        <label>2</label>
    </ligand>
</feature>
<reference evidence="7 8" key="1">
    <citation type="journal article" date="2010" name="Nature">
        <title>The Ectocarpus genome and the independent evolution of multicellularity in brown algae.</title>
        <authorList>
            <person name="Cock J.M."/>
            <person name="Sterck L."/>
            <person name="Rouze P."/>
            <person name="Scornet D."/>
            <person name="Allen A.E."/>
            <person name="Amoutzias G."/>
            <person name="Anthouard V."/>
            <person name="Artiguenave F."/>
            <person name="Aury J.M."/>
            <person name="Badger J.H."/>
            <person name="Beszteri B."/>
            <person name="Billiau K."/>
            <person name="Bonnet E."/>
            <person name="Bothwell J.H."/>
            <person name="Bowler C."/>
            <person name="Boyen C."/>
            <person name="Brownlee C."/>
            <person name="Carrano C.J."/>
            <person name="Charrier B."/>
            <person name="Cho G.Y."/>
            <person name="Coelho S.M."/>
            <person name="Collen J."/>
            <person name="Corre E."/>
            <person name="Da Silva C."/>
            <person name="Delage L."/>
            <person name="Delaroque N."/>
            <person name="Dittami S.M."/>
            <person name="Doulbeau S."/>
            <person name="Elias M."/>
            <person name="Farnham G."/>
            <person name="Gachon C.M."/>
            <person name="Gschloessl B."/>
            <person name="Heesch S."/>
            <person name="Jabbari K."/>
            <person name="Jubin C."/>
            <person name="Kawai H."/>
            <person name="Kimura K."/>
            <person name="Kloareg B."/>
            <person name="Kupper F.C."/>
            <person name="Lang D."/>
            <person name="Le Bail A."/>
            <person name="Leblanc C."/>
            <person name="Lerouge P."/>
            <person name="Lohr M."/>
            <person name="Lopez P.J."/>
            <person name="Martens C."/>
            <person name="Maumus F."/>
            <person name="Michel G."/>
            <person name="Miranda-Saavedra D."/>
            <person name="Morales J."/>
            <person name="Moreau H."/>
            <person name="Motomura T."/>
            <person name="Nagasato C."/>
            <person name="Napoli C.A."/>
            <person name="Nelson D.R."/>
            <person name="Nyvall-Collen P."/>
            <person name="Peters A.F."/>
            <person name="Pommier C."/>
            <person name="Potin P."/>
            <person name="Poulain J."/>
            <person name="Quesneville H."/>
            <person name="Read B."/>
            <person name="Rensing S.A."/>
            <person name="Ritter A."/>
            <person name="Rousvoal S."/>
            <person name="Samanta M."/>
            <person name="Samson G."/>
            <person name="Schroeder D.C."/>
            <person name="Segurens B."/>
            <person name="Strittmatter M."/>
            <person name="Tonon T."/>
            <person name="Tregear J.W."/>
            <person name="Valentin K."/>
            <person name="von Dassow P."/>
            <person name="Yamagishi T."/>
            <person name="Van de Peer Y."/>
            <person name="Wincker P."/>
        </authorList>
    </citation>
    <scope>NUCLEOTIDE SEQUENCE [LARGE SCALE GENOMIC DNA]</scope>
    <source>
        <strain evidence="8">Ec32 / CCAP1310/4</strain>
    </source>
</reference>
<evidence type="ECO:0000256" key="4">
    <source>
        <dbReference type="PIRSR" id="PIRSR601952-2"/>
    </source>
</evidence>
<keyword evidence="8" id="KW-1185">Reference proteome</keyword>
<dbReference type="AlphaFoldDB" id="D7FQ12"/>
<keyword evidence="2" id="KW-0597">Phosphoprotein</keyword>
<dbReference type="Proteomes" id="UP000002630">
    <property type="component" value="Linkage Group LG02"/>
</dbReference>
<dbReference type="GO" id="GO:0004035">
    <property type="term" value="F:alkaline phosphatase activity"/>
    <property type="evidence" value="ECO:0007669"/>
    <property type="project" value="UniProtKB-EC"/>
</dbReference>
<dbReference type="Pfam" id="PF00245">
    <property type="entry name" value="Alk_phosphatase"/>
    <property type="match status" value="1"/>
</dbReference>
<dbReference type="eggNOG" id="KOG4126">
    <property type="taxonomic scope" value="Eukaryota"/>
</dbReference>
<comment type="cofactor">
    <cofactor evidence="4">
        <name>Mg(2+)</name>
        <dbReference type="ChEBI" id="CHEBI:18420"/>
    </cofactor>
    <text evidence="4">Binds 1 Mg(2+) ion.</text>
</comment>
<evidence type="ECO:0000256" key="6">
    <source>
        <dbReference type="SAM" id="SignalP"/>
    </source>
</evidence>
<feature type="binding site" evidence="4">
    <location>
        <position position="322"/>
    </location>
    <ligand>
        <name>Mg(2+)</name>
        <dbReference type="ChEBI" id="CHEBI:18420"/>
    </ligand>
</feature>
<feature type="binding site" evidence="4">
    <location>
        <position position="368"/>
    </location>
    <ligand>
        <name>Zn(2+)</name>
        <dbReference type="ChEBI" id="CHEBI:29105"/>
        <label>2</label>
    </ligand>
</feature>
<comment type="cofactor">
    <cofactor evidence="4">
        <name>Zn(2+)</name>
        <dbReference type="ChEBI" id="CHEBI:29105"/>
    </cofactor>
    <text evidence="4">Binds 2 Zn(2+) ions.</text>
</comment>
<dbReference type="PANTHER" id="PTHR11596:SF5">
    <property type="entry name" value="ALKALINE PHOSPHATASE"/>
    <property type="match status" value="1"/>
</dbReference>
<keyword evidence="4" id="KW-0460">Magnesium</keyword>
<dbReference type="GO" id="GO:0046872">
    <property type="term" value="F:metal ion binding"/>
    <property type="evidence" value="ECO:0007669"/>
    <property type="project" value="UniProtKB-KW"/>
</dbReference>
<dbReference type="PRINTS" id="PR00113">
    <property type="entry name" value="ALKPHPHTASE"/>
</dbReference>
<evidence type="ECO:0000256" key="5">
    <source>
        <dbReference type="RuleBase" id="RU003946"/>
    </source>
</evidence>
<dbReference type="EC" id="3.1.3.1" evidence="1"/>
<organism evidence="7 8">
    <name type="scientific">Ectocarpus siliculosus</name>
    <name type="common">Brown alga</name>
    <name type="synonym">Conferva siliculosa</name>
    <dbReference type="NCBI Taxonomy" id="2880"/>
    <lineage>
        <taxon>Eukaryota</taxon>
        <taxon>Sar</taxon>
        <taxon>Stramenopiles</taxon>
        <taxon>Ochrophyta</taxon>
        <taxon>PX clade</taxon>
        <taxon>Phaeophyceae</taxon>
        <taxon>Ectocarpales</taxon>
        <taxon>Ectocarpaceae</taxon>
        <taxon>Ectocarpus</taxon>
    </lineage>
</organism>
<keyword evidence="4" id="KW-0862">Zinc</keyword>
<feature type="binding site" evidence="4">
    <location>
        <position position="55"/>
    </location>
    <ligand>
        <name>Mg(2+)</name>
        <dbReference type="ChEBI" id="CHEBI:18420"/>
    </ligand>
</feature>
<evidence type="ECO:0000313" key="8">
    <source>
        <dbReference type="Proteomes" id="UP000002630"/>
    </source>
</evidence>
<gene>
    <name evidence="7" type="ORF">Esi_0002_0097</name>
</gene>
<keyword evidence="6" id="KW-0732">Signal</keyword>
<accession>D7FQ12</accession>
<evidence type="ECO:0000256" key="1">
    <source>
        <dbReference type="ARBA" id="ARBA00012647"/>
    </source>
</evidence>
<protein>
    <recommendedName>
        <fullName evidence="1">alkaline phosphatase</fullName>
        <ecNumber evidence="1">3.1.3.1</ecNumber>
    </recommendedName>
</protein>
<proteinExistence type="inferred from homology"/>
<feature type="binding site" evidence="4">
    <location>
        <position position="369"/>
    </location>
    <ligand>
        <name>Zn(2+)</name>
        <dbReference type="ChEBI" id="CHEBI:29105"/>
        <label>2</label>
    </ligand>
</feature>
<name>D7FQ12_ECTSI</name>
<dbReference type="InParanoid" id="D7FQ12"/>
<dbReference type="PANTHER" id="PTHR11596">
    <property type="entry name" value="ALKALINE PHOSPHATASE"/>
    <property type="match status" value="1"/>
</dbReference>
<evidence type="ECO:0000256" key="3">
    <source>
        <dbReference type="PIRSR" id="PIRSR601952-1"/>
    </source>
</evidence>
<feature type="binding site" evidence="4">
    <location>
        <position position="168"/>
    </location>
    <ligand>
        <name>Mg(2+)</name>
        <dbReference type="ChEBI" id="CHEBI:18420"/>
    </ligand>
</feature>
<sequence length="511" mass="54956">MKTSCLTIAALTLASAADEKRDWRAEGDQKISDLKKQYEYISTDEARNVILFIADGNGVNTNYGTRLFQGQMNGGYGDEFELSHEKMPWAGLVKTYNVNAQTPDSAGTATAMNSGHKTKAGVIGVSEDVIRGDCSTLPGNELELIAQQAKAMNKKVGVVSSARITHATPAGVYARSVDRNYEADVPEGCTEQVDIAQQLLLSMVGDDGWVDFAAGGGKASFYNATELDAMGESGNRVDGRDLIAEASTAGVMTAQTKDEFMALDFEDGEGKVLGLFTASHLSYDHDRLSEGENSHEPSIMEMTKAAIEFLSKNHDGYYLMVEAGRVDHATHAGNMHRTFQDGVAYQDAVQYAMDNTDPAETLIISTADHGHAIAYNGYCGRGSSVTGLCMEIDPTATMHMDVPNYASDGSTYTVVSVGNGPGSILYEGDEEEVGPNLGELSEDGVFMRPNVTNDEATDPDYVQQSLVPLSSETHSGADVAVYAQGPWSHLMAGTVEQTHIYDVMWYAMTHG</sequence>
<comment type="similarity">
    <text evidence="5">Belongs to the alkaline phosphatase family.</text>
</comment>
<dbReference type="Gene3D" id="3.40.720.10">
    <property type="entry name" value="Alkaline Phosphatase, subunit A"/>
    <property type="match status" value="1"/>
</dbReference>